<dbReference type="Proteomes" id="UP000008694">
    <property type="component" value="Unassembled WGS sequence"/>
</dbReference>
<feature type="region of interest" description="Disordered" evidence="4">
    <location>
        <begin position="89"/>
        <end position="129"/>
    </location>
</feature>
<accession>D7MMI9</accession>
<dbReference type="SUPFAM" id="SSF50104">
    <property type="entry name" value="Translation proteins SH3-like domain"/>
    <property type="match status" value="1"/>
</dbReference>
<dbReference type="STRING" id="81972.D7MMI9"/>
<name>D7MMI9_ARALL</name>
<keyword evidence="6" id="KW-1185">Reference proteome</keyword>
<dbReference type="GO" id="GO:0003735">
    <property type="term" value="F:structural constituent of ribosome"/>
    <property type="evidence" value="ECO:0007669"/>
    <property type="project" value="InterPro"/>
</dbReference>
<dbReference type="AlphaFoldDB" id="D7MMI9"/>
<keyword evidence="3" id="KW-0687">Ribonucleoprotein</keyword>
<dbReference type="Gene3D" id="4.10.950.10">
    <property type="entry name" value="Ribosomal protein L2, domain 3"/>
    <property type="match status" value="1"/>
</dbReference>
<organism evidence="6">
    <name type="scientific">Arabidopsis lyrata subsp. lyrata</name>
    <name type="common">Lyre-leaved rock-cress</name>
    <dbReference type="NCBI Taxonomy" id="81972"/>
    <lineage>
        <taxon>Eukaryota</taxon>
        <taxon>Viridiplantae</taxon>
        <taxon>Streptophyta</taxon>
        <taxon>Embryophyta</taxon>
        <taxon>Tracheophyta</taxon>
        <taxon>Spermatophyta</taxon>
        <taxon>Magnoliopsida</taxon>
        <taxon>eudicotyledons</taxon>
        <taxon>Gunneridae</taxon>
        <taxon>Pentapetalae</taxon>
        <taxon>rosids</taxon>
        <taxon>malvids</taxon>
        <taxon>Brassicales</taxon>
        <taxon>Brassicaceae</taxon>
        <taxon>Camelineae</taxon>
        <taxon>Arabidopsis</taxon>
    </lineage>
</organism>
<gene>
    <name evidence="5" type="ORF">ARALYDRAFT_683718</name>
</gene>
<dbReference type="InterPro" id="IPR008991">
    <property type="entry name" value="Translation_prot_SH3-like_sf"/>
</dbReference>
<dbReference type="eggNOG" id="KOG2309">
    <property type="taxonomic scope" value="Eukaryota"/>
</dbReference>
<protein>
    <submittedName>
        <fullName evidence="5">Predicted protein</fullName>
    </submittedName>
</protein>
<comment type="similarity">
    <text evidence="1">Belongs to the universal ribosomal protein uL2 family.</text>
</comment>
<reference evidence="6" key="1">
    <citation type="journal article" date="2011" name="Nat. Genet.">
        <title>The Arabidopsis lyrata genome sequence and the basis of rapid genome size change.</title>
        <authorList>
            <person name="Hu T.T."/>
            <person name="Pattyn P."/>
            <person name="Bakker E.G."/>
            <person name="Cao J."/>
            <person name="Cheng J.-F."/>
            <person name="Clark R.M."/>
            <person name="Fahlgren N."/>
            <person name="Fawcett J.A."/>
            <person name="Grimwood J."/>
            <person name="Gundlach H."/>
            <person name="Haberer G."/>
            <person name="Hollister J.D."/>
            <person name="Ossowski S."/>
            <person name="Ottilar R.P."/>
            <person name="Salamov A.A."/>
            <person name="Schneeberger K."/>
            <person name="Spannagl M."/>
            <person name="Wang X."/>
            <person name="Yang L."/>
            <person name="Nasrallah M.E."/>
            <person name="Bergelson J."/>
            <person name="Carrington J.C."/>
            <person name="Gaut B.S."/>
            <person name="Schmutz J."/>
            <person name="Mayer K.F.X."/>
            <person name="Van de Peer Y."/>
            <person name="Grigoriev I.V."/>
            <person name="Nordborg M."/>
            <person name="Weigel D."/>
            <person name="Guo Y.-L."/>
        </authorList>
    </citation>
    <scope>NUCLEOTIDE SEQUENCE [LARGE SCALE GENOMIC DNA]</scope>
    <source>
        <strain evidence="6">cv. MN47</strain>
    </source>
</reference>
<dbReference type="InterPro" id="IPR002171">
    <property type="entry name" value="Ribosomal_uL2"/>
</dbReference>
<evidence type="ECO:0000313" key="6">
    <source>
        <dbReference type="Proteomes" id="UP000008694"/>
    </source>
</evidence>
<evidence type="ECO:0000256" key="4">
    <source>
        <dbReference type="SAM" id="MobiDB-lite"/>
    </source>
</evidence>
<dbReference type="PANTHER" id="PTHR13691">
    <property type="entry name" value="RIBOSOMAL PROTEIN L2"/>
    <property type="match status" value="1"/>
</dbReference>
<sequence>MWHFLLSEVDAVLKTGNHQHIGQASTVRRETHGLRVMIGHVAGSGRTEKPMLKVGNVYHKYRQCVEKLMATMWHNLLSQVDAGLKAVEHPHGGVNHQHIGQASTVRRDASPRRTGGLRGQDAASAGKAD</sequence>
<dbReference type="GO" id="GO:0002181">
    <property type="term" value="P:cytoplasmic translation"/>
    <property type="evidence" value="ECO:0007669"/>
    <property type="project" value="TreeGrafter"/>
</dbReference>
<dbReference type="Gramene" id="Al_scaffold_0008_538">
    <property type="protein sequence ID" value="Al_scaffold_0008_538"/>
    <property type="gene ID" value="Al_scaffold_0008_538"/>
</dbReference>
<proteinExistence type="inferred from homology"/>
<keyword evidence="2" id="KW-0689">Ribosomal protein</keyword>
<evidence type="ECO:0000313" key="5">
    <source>
        <dbReference type="EMBL" id="EFH39851.1"/>
    </source>
</evidence>
<dbReference type="GO" id="GO:0022625">
    <property type="term" value="C:cytosolic large ribosomal subunit"/>
    <property type="evidence" value="ECO:0007669"/>
    <property type="project" value="TreeGrafter"/>
</dbReference>
<dbReference type="EMBL" id="GL348720">
    <property type="protein sequence ID" value="EFH39851.1"/>
    <property type="molecule type" value="Genomic_DNA"/>
</dbReference>
<dbReference type="PANTHER" id="PTHR13691:SF50">
    <property type="entry name" value="LARGE RIBOSOMAL SUBUNIT PROTEIN UL2 C-TERMINAL DOMAIN-CONTAINING PROTEIN"/>
    <property type="match status" value="1"/>
</dbReference>
<evidence type="ECO:0000256" key="1">
    <source>
        <dbReference type="ARBA" id="ARBA00005636"/>
    </source>
</evidence>
<evidence type="ECO:0000256" key="2">
    <source>
        <dbReference type="ARBA" id="ARBA00022980"/>
    </source>
</evidence>
<evidence type="ECO:0000256" key="3">
    <source>
        <dbReference type="ARBA" id="ARBA00023274"/>
    </source>
</evidence>
<dbReference type="HOGENOM" id="CLU_160246_0_0_1"/>
<dbReference type="InterPro" id="IPR014726">
    <property type="entry name" value="Ribosomal_uL2_dom3"/>
</dbReference>
<dbReference type="GO" id="GO:0003723">
    <property type="term" value="F:RNA binding"/>
    <property type="evidence" value="ECO:0007669"/>
    <property type="project" value="TreeGrafter"/>
</dbReference>